<evidence type="ECO:0000313" key="1">
    <source>
        <dbReference type="EMBL" id="KAK4428085.1"/>
    </source>
</evidence>
<sequence>MSTMHTAIVDQDTENIVFVNEHHRFPGYNTAMNTTVFLQHKTDSLDDRSDFRTSSKTIRVSMTADTRSFMRMSFAPAACVGDEKGNEDYGSPLNFRRAAGQGTMYNN</sequence>
<name>A0AAE1YDG8_9LAMI</name>
<gene>
    <name evidence="1" type="ORF">Salat_1577500</name>
</gene>
<accession>A0AAE1YDG8</accession>
<dbReference type="Proteomes" id="UP001293254">
    <property type="component" value="Unassembled WGS sequence"/>
</dbReference>
<reference evidence="1" key="2">
    <citation type="journal article" date="2024" name="Plant">
        <title>Genomic evolution and insights into agronomic trait innovations of Sesamum species.</title>
        <authorList>
            <person name="Miao H."/>
            <person name="Wang L."/>
            <person name="Qu L."/>
            <person name="Liu H."/>
            <person name="Sun Y."/>
            <person name="Le M."/>
            <person name="Wang Q."/>
            <person name="Wei S."/>
            <person name="Zheng Y."/>
            <person name="Lin W."/>
            <person name="Duan Y."/>
            <person name="Cao H."/>
            <person name="Xiong S."/>
            <person name="Wang X."/>
            <person name="Wei L."/>
            <person name="Li C."/>
            <person name="Ma Q."/>
            <person name="Ju M."/>
            <person name="Zhao R."/>
            <person name="Li G."/>
            <person name="Mu C."/>
            <person name="Tian Q."/>
            <person name="Mei H."/>
            <person name="Zhang T."/>
            <person name="Gao T."/>
            <person name="Zhang H."/>
        </authorList>
    </citation>
    <scope>NUCLEOTIDE SEQUENCE</scope>
    <source>
        <strain evidence="1">3651</strain>
    </source>
</reference>
<keyword evidence="2" id="KW-1185">Reference proteome</keyword>
<comment type="caution">
    <text evidence="1">The sequence shown here is derived from an EMBL/GenBank/DDBJ whole genome shotgun (WGS) entry which is preliminary data.</text>
</comment>
<organism evidence="1 2">
    <name type="scientific">Sesamum alatum</name>
    <dbReference type="NCBI Taxonomy" id="300844"/>
    <lineage>
        <taxon>Eukaryota</taxon>
        <taxon>Viridiplantae</taxon>
        <taxon>Streptophyta</taxon>
        <taxon>Embryophyta</taxon>
        <taxon>Tracheophyta</taxon>
        <taxon>Spermatophyta</taxon>
        <taxon>Magnoliopsida</taxon>
        <taxon>eudicotyledons</taxon>
        <taxon>Gunneridae</taxon>
        <taxon>Pentapetalae</taxon>
        <taxon>asterids</taxon>
        <taxon>lamiids</taxon>
        <taxon>Lamiales</taxon>
        <taxon>Pedaliaceae</taxon>
        <taxon>Sesamum</taxon>
    </lineage>
</organism>
<dbReference type="AlphaFoldDB" id="A0AAE1YDG8"/>
<dbReference type="EMBL" id="JACGWO010000005">
    <property type="protein sequence ID" value="KAK4428085.1"/>
    <property type="molecule type" value="Genomic_DNA"/>
</dbReference>
<protein>
    <submittedName>
        <fullName evidence="1">Uncharacterized protein</fullName>
    </submittedName>
</protein>
<reference evidence="1" key="1">
    <citation type="submission" date="2020-06" db="EMBL/GenBank/DDBJ databases">
        <authorList>
            <person name="Li T."/>
            <person name="Hu X."/>
            <person name="Zhang T."/>
            <person name="Song X."/>
            <person name="Zhang H."/>
            <person name="Dai N."/>
            <person name="Sheng W."/>
            <person name="Hou X."/>
            <person name="Wei L."/>
        </authorList>
    </citation>
    <scope>NUCLEOTIDE SEQUENCE</scope>
    <source>
        <strain evidence="1">3651</strain>
        <tissue evidence="1">Leaf</tissue>
    </source>
</reference>
<evidence type="ECO:0000313" key="2">
    <source>
        <dbReference type="Proteomes" id="UP001293254"/>
    </source>
</evidence>
<proteinExistence type="predicted"/>